<organism evidence="9 10">
    <name type="scientific">Beauveria brongniartii RCEF 3172</name>
    <dbReference type="NCBI Taxonomy" id="1081107"/>
    <lineage>
        <taxon>Eukaryota</taxon>
        <taxon>Fungi</taxon>
        <taxon>Dikarya</taxon>
        <taxon>Ascomycota</taxon>
        <taxon>Pezizomycotina</taxon>
        <taxon>Sordariomycetes</taxon>
        <taxon>Hypocreomycetidae</taxon>
        <taxon>Hypocreales</taxon>
        <taxon>Cordycipitaceae</taxon>
        <taxon>Beauveria</taxon>
        <taxon>Beauveria brongniartii</taxon>
    </lineage>
</organism>
<gene>
    <name evidence="9" type="ORF">BBO_08345</name>
</gene>
<evidence type="ECO:0000313" key="9">
    <source>
        <dbReference type="EMBL" id="OAA36173.1"/>
    </source>
</evidence>
<comment type="cofactor">
    <cofactor evidence="1 7">
        <name>heme</name>
        <dbReference type="ChEBI" id="CHEBI:30413"/>
    </cofactor>
</comment>
<evidence type="ECO:0000256" key="1">
    <source>
        <dbReference type="ARBA" id="ARBA00001971"/>
    </source>
</evidence>
<evidence type="ECO:0000256" key="2">
    <source>
        <dbReference type="ARBA" id="ARBA00010617"/>
    </source>
</evidence>
<comment type="similarity">
    <text evidence="2 8">Belongs to the cytochrome P450 family.</text>
</comment>
<dbReference type="InterPro" id="IPR001128">
    <property type="entry name" value="Cyt_P450"/>
</dbReference>
<evidence type="ECO:0000256" key="5">
    <source>
        <dbReference type="ARBA" id="ARBA00023004"/>
    </source>
</evidence>
<dbReference type="InterPro" id="IPR050121">
    <property type="entry name" value="Cytochrome_P450_monoxygenase"/>
</dbReference>
<dbReference type="Pfam" id="PF00067">
    <property type="entry name" value="p450"/>
    <property type="match status" value="1"/>
</dbReference>
<evidence type="ECO:0000256" key="6">
    <source>
        <dbReference type="ARBA" id="ARBA00023033"/>
    </source>
</evidence>
<dbReference type="EMBL" id="AZHA01000037">
    <property type="protein sequence ID" value="OAA36173.1"/>
    <property type="molecule type" value="Genomic_DNA"/>
</dbReference>
<dbReference type="CDD" id="cd11070">
    <property type="entry name" value="CYP56-like"/>
    <property type="match status" value="1"/>
</dbReference>
<sequence length="486" mass="55574">MYVLAAAVVVASCILHAVRYLFFPLPETGNIPTIPFWVGILPLFKDVDQQDVFRSHIDKPLRTHGAVKIFFASRWNVLIHRPEYLAEVFRQTDLYEKSGNQKKIPHTLLANFLGDNIISSHGDDWKKYQKVIKPGLQARPNVEKLRENAMVLGEMLLKGGVGGKAVTMPANIQRYTTCNFAEIFFGAGYETLQSRDTPLHHLQVRLRKELFNPLFLTFPFLDRIGFLGRRHAQQAATDFTNHLVSGLENRSDSKVEAQPMLAGDLLEAKRSGEFTEKQFRDNLTVLFVAGQENPQLALVSVMYLLAKHPKVQEKLYNELVAYKEDEMTENVMQTMTQLTAIVYETLRLFPPIGQLINRRVANSVYLGGNILIKQGTYVGYSCYSTNRDPVAWGPDPDVFRPGRWGASAASIRTEYRRRKARAEFISFHGGKRACLGEQYAILQMRVTLCTLVRRMRWKLDPKWKEKMTPAGPLWPRNLQLIFEERS</sequence>
<dbReference type="OrthoDB" id="1470350at2759"/>
<dbReference type="PRINTS" id="PR00465">
    <property type="entry name" value="EP450IV"/>
</dbReference>
<keyword evidence="6 8" id="KW-0503">Monooxygenase</keyword>
<dbReference type="PROSITE" id="PS00086">
    <property type="entry name" value="CYTOCHROME_P450"/>
    <property type="match status" value="1"/>
</dbReference>
<dbReference type="AlphaFoldDB" id="A0A166XU02"/>
<dbReference type="SUPFAM" id="SSF48264">
    <property type="entry name" value="Cytochrome P450"/>
    <property type="match status" value="1"/>
</dbReference>
<dbReference type="GO" id="GO:0004497">
    <property type="term" value="F:monooxygenase activity"/>
    <property type="evidence" value="ECO:0007669"/>
    <property type="project" value="UniProtKB-KW"/>
</dbReference>
<name>A0A166XU02_9HYPO</name>
<reference evidence="9 10" key="1">
    <citation type="journal article" date="2016" name="Genome Biol. Evol.">
        <title>Divergent and convergent evolution of fungal pathogenicity.</title>
        <authorList>
            <person name="Shang Y."/>
            <person name="Xiao G."/>
            <person name="Zheng P."/>
            <person name="Cen K."/>
            <person name="Zhan S."/>
            <person name="Wang C."/>
        </authorList>
    </citation>
    <scope>NUCLEOTIDE SEQUENCE [LARGE SCALE GENOMIC DNA]</scope>
    <source>
        <strain evidence="9 10">RCEF 3172</strain>
    </source>
</reference>
<dbReference type="InterPro" id="IPR036396">
    <property type="entry name" value="Cyt_P450_sf"/>
</dbReference>
<evidence type="ECO:0000256" key="8">
    <source>
        <dbReference type="RuleBase" id="RU000461"/>
    </source>
</evidence>
<dbReference type="PANTHER" id="PTHR24305">
    <property type="entry name" value="CYTOCHROME P450"/>
    <property type="match status" value="1"/>
</dbReference>
<keyword evidence="4 7" id="KW-0479">Metal-binding</keyword>
<dbReference type="GO" id="GO:0020037">
    <property type="term" value="F:heme binding"/>
    <property type="evidence" value="ECO:0007669"/>
    <property type="project" value="InterPro"/>
</dbReference>
<feature type="binding site" description="axial binding residue" evidence="7">
    <location>
        <position position="434"/>
    </location>
    <ligand>
        <name>heme</name>
        <dbReference type="ChEBI" id="CHEBI:30413"/>
    </ligand>
    <ligandPart>
        <name>Fe</name>
        <dbReference type="ChEBI" id="CHEBI:18248"/>
    </ligandPart>
</feature>
<dbReference type="Gene3D" id="1.10.630.10">
    <property type="entry name" value="Cytochrome P450"/>
    <property type="match status" value="1"/>
</dbReference>
<evidence type="ECO:0000256" key="4">
    <source>
        <dbReference type="ARBA" id="ARBA00022723"/>
    </source>
</evidence>
<evidence type="ECO:0000256" key="7">
    <source>
        <dbReference type="PIRSR" id="PIRSR602403-1"/>
    </source>
</evidence>
<evidence type="ECO:0000256" key="3">
    <source>
        <dbReference type="ARBA" id="ARBA00022617"/>
    </source>
</evidence>
<protein>
    <submittedName>
        <fullName evidence="9">Cytochrome P450 family protein</fullName>
    </submittedName>
</protein>
<keyword evidence="10" id="KW-1185">Reference proteome</keyword>
<dbReference type="PRINTS" id="PR00385">
    <property type="entry name" value="P450"/>
</dbReference>
<evidence type="ECO:0000313" key="10">
    <source>
        <dbReference type="Proteomes" id="UP000076863"/>
    </source>
</evidence>
<proteinExistence type="inferred from homology"/>
<comment type="caution">
    <text evidence="9">The sequence shown here is derived from an EMBL/GenBank/DDBJ whole genome shotgun (WGS) entry which is preliminary data.</text>
</comment>
<dbReference type="InterPro" id="IPR002403">
    <property type="entry name" value="Cyt_P450_E_grp-IV"/>
</dbReference>
<accession>A0A166XU02</accession>
<keyword evidence="5 7" id="KW-0408">Iron</keyword>
<dbReference type="Proteomes" id="UP000076863">
    <property type="component" value="Unassembled WGS sequence"/>
</dbReference>
<dbReference type="GO" id="GO:0016705">
    <property type="term" value="F:oxidoreductase activity, acting on paired donors, with incorporation or reduction of molecular oxygen"/>
    <property type="evidence" value="ECO:0007669"/>
    <property type="project" value="InterPro"/>
</dbReference>
<dbReference type="InterPro" id="IPR017972">
    <property type="entry name" value="Cyt_P450_CS"/>
</dbReference>
<keyword evidence="8" id="KW-0560">Oxidoreductase</keyword>
<dbReference type="GO" id="GO:0005506">
    <property type="term" value="F:iron ion binding"/>
    <property type="evidence" value="ECO:0007669"/>
    <property type="project" value="InterPro"/>
</dbReference>
<keyword evidence="3 7" id="KW-0349">Heme</keyword>
<dbReference type="PANTHER" id="PTHR24305:SF223">
    <property type="entry name" value="CYTOCHROME P450-DIT2"/>
    <property type="match status" value="1"/>
</dbReference>